<comment type="caution">
    <text evidence="2">The sequence shown here is derived from an EMBL/GenBank/DDBJ whole genome shotgun (WGS) entry which is preliminary data.</text>
</comment>
<dbReference type="EMBL" id="QLLN01000004">
    <property type="protein sequence ID" value="RAJ11261.1"/>
    <property type="molecule type" value="Genomic_DNA"/>
</dbReference>
<feature type="domain" description="Sialidase" evidence="1">
    <location>
        <begin position="63"/>
        <end position="341"/>
    </location>
</feature>
<dbReference type="InterPro" id="IPR036278">
    <property type="entry name" value="Sialidase_sf"/>
</dbReference>
<dbReference type="Gene3D" id="2.120.10.10">
    <property type="match status" value="1"/>
</dbReference>
<dbReference type="Pfam" id="PF13088">
    <property type="entry name" value="BNR_2"/>
    <property type="match status" value="1"/>
</dbReference>
<reference evidence="2 3" key="1">
    <citation type="submission" date="2018-06" db="EMBL/GenBank/DDBJ databases">
        <title>Genomic Encyclopedia of Archaeal and Bacterial Type Strains, Phase II (KMG-II): from individual species to whole genera.</title>
        <authorList>
            <person name="Goeker M."/>
        </authorList>
    </citation>
    <scope>NUCLEOTIDE SEQUENCE [LARGE SCALE GENOMIC DNA]</scope>
    <source>
        <strain evidence="2 3">DSM 23522</strain>
    </source>
</reference>
<gene>
    <name evidence="2" type="ORF">LV92_02184</name>
</gene>
<dbReference type="PANTHER" id="PTHR43752:SF2">
    <property type="entry name" value="BNR_ASP-BOX REPEAT FAMILY PROTEIN"/>
    <property type="match status" value="1"/>
</dbReference>
<dbReference type="PANTHER" id="PTHR43752">
    <property type="entry name" value="BNR/ASP-BOX REPEAT FAMILY PROTEIN"/>
    <property type="match status" value="1"/>
</dbReference>
<dbReference type="AlphaFoldDB" id="A0A327R3L7"/>
<dbReference type="RefSeq" id="WP_211322963.1">
    <property type="nucleotide sequence ID" value="NZ_QLLN01000004.1"/>
</dbReference>
<evidence type="ECO:0000313" key="2">
    <source>
        <dbReference type="EMBL" id="RAJ11261.1"/>
    </source>
</evidence>
<name>A0A327R3L7_9FLAO</name>
<dbReference type="Proteomes" id="UP000249696">
    <property type="component" value="Unassembled WGS sequence"/>
</dbReference>
<dbReference type="InterPro" id="IPR011040">
    <property type="entry name" value="Sialidase"/>
</dbReference>
<protein>
    <submittedName>
        <fullName evidence="2">BNR repeat protein</fullName>
    </submittedName>
</protein>
<evidence type="ECO:0000259" key="1">
    <source>
        <dbReference type="Pfam" id="PF13088"/>
    </source>
</evidence>
<organism evidence="2 3">
    <name type="scientific">Arenibacter echinorum</name>
    <dbReference type="NCBI Taxonomy" id="440515"/>
    <lineage>
        <taxon>Bacteria</taxon>
        <taxon>Pseudomonadati</taxon>
        <taxon>Bacteroidota</taxon>
        <taxon>Flavobacteriia</taxon>
        <taxon>Flavobacteriales</taxon>
        <taxon>Flavobacteriaceae</taxon>
        <taxon>Arenibacter</taxon>
    </lineage>
</organism>
<dbReference type="CDD" id="cd15482">
    <property type="entry name" value="Sialidase_non-viral"/>
    <property type="match status" value="1"/>
</dbReference>
<accession>A0A327R3L7</accession>
<dbReference type="SUPFAM" id="SSF50939">
    <property type="entry name" value="Sialidases"/>
    <property type="match status" value="1"/>
</dbReference>
<keyword evidence="3" id="KW-1185">Reference proteome</keyword>
<sequence length="387" mass="43743">MMNLKVCCVFLITTMTYNLCLGQMDKSFLDPPKLIKNPSSVEYYSPENRKFTGISSLAVSPKGRMWATWYSGITPGEDANNYVVVATSGDQGQTWEEVLVIDSDKQGPVRAFDPELWIDPEGKLWIFWSQSIHKEMDKHYDGINTGVWVLTMDDPEESNPTWPTPKRIVDGIMMCKPVVLSTGEWVLPVSTWQINDGAKAVVSVNHGQSWQVRGAVNVPESARNADEHMIVERKDGSLWMLVRTKYGMGESISNDKGYSWTSLIPSRIQHPTARFFIYRLNSGNLLLVKHGPIDMKIGRSHLMAFVSKDDGYSWSDGLLLDERKDVSYPDGQQSNDGTIYITYDYNRRSDQKIFVTSFSEEDVALASSRIILEVFNRRILISQGGAE</sequence>
<proteinExistence type="predicted"/>
<evidence type="ECO:0000313" key="3">
    <source>
        <dbReference type="Proteomes" id="UP000249696"/>
    </source>
</evidence>